<feature type="domain" description="N-acetyltransferase" evidence="1">
    <location>
        <begin position="125"/>
        <end position="261"/>
    </location>
</feature>
<comment type="caution">
    <text evidence="2">The sequence shown here is derived from an EMBL/GenBank/DDBJ whole genome shotgun (WGS) entry which is preliminary data.</text>
</comment>
<evidence type="ECO:0000259" key="1">
    <source>
        <dbReference type="PROSITE" id="PS51186"/>
    </source>
</evidence>
<proteinExistence type="predicted"/>
<dbReference type="InterPro" id="IPR000182">
    <property type="entry name" value="GNAT_dom"/>
</dbReference>
<evidence type="ECO:0000313" key="2">
    <source>
        <dbReference type="EMBL" id="MBP2416197.1"/>
    </source>
</evidence>
<reference evidence="2 3" key="1">
    <citation type="submission" date="2021-03" db="EMBL/GenBank/DDBJ databases">
        <title>Sequencing the genomes of 1000 actinobacteria strains.</title>
        <authorList>
            <person name="Klenk H.-P."/>
        </authorList>
    </citation>
    <scope>NUCLEOTIDE SEQUENCE [LARGE SCALE GENOMIC DNA]</scope>
    <source>
        <strain evidence="2 3">DSM 12936</strain>
    </source>
</reference>
<dbReference type="SUPFAM" id="SSF55729">
    <property type="entry name" value="Acyl-CoA N-acyltransferases (Nat)"/>
    <property type="match status" value="1"/>
</dbReference>
<dbReference type="PROSITE" id="PS51186">
    <property type="entry name" value="GNAT"/>
    <property type="match status" value="1"/>
</dbReference>
<gene>
    <name evidence="2" type="ORF">JOF54_001119</name>
</gene>
<dbReference type="Gene3D" id="3.40.630.30">
    <property type="match status" value="1"/>
</dbReference>
<accession>A0ABS4Z567</accession>
<dbReference type="Pfam" id="PF00583">
    <property type="entry name" value="Acetyltransf_1"/>
    <property type="match status" value="1"/>
</dbReference>
<name>A0ABS4Z567_9ACTN</name>
<keyword evidence="3" id="KW-1185">Reference proteome</keyword>
<dbReference type="InterPro" id="IPR016181">
    <property type="entry name" value="Acyl_CoA_acyltransferase"/>
</dbReference>
<dbReference type="RefSeq" id="WP_210053755.1">
    <property type="nucleotide sequence ID" value="NZ_BAAAMH010000012.1"/>
</dbReference>
<protein>
    <submittedName>
        <fullName evidence="2">GNAT superfamily N-acetyltransferase</fullName>
    </submittedName>
</protein>
<sequence length="261" mass="27179">MDAAHLLAAYDAQLRTDAETAGALDVATLGPLLLATFAGGQGFITYRDLGGGGAAEVAALVAGALDHFRGLPSVEEVEWKARGHDHARGLPEALAAHGFVAGEPESVMLGRAALLAADVALPAGVALRRVRAEEDVRAASTAQDAALGEPVSARRAEDLLHRLAADDGVELWVAESGGRVVSAGRLEPVAGSDVAGLWGGATLPGWRGRGIYRALTAARARSALALGRTLLHSDSTELSRPILERAGLVRVTRTTPWTWRR</sequence>
<organism evidence="2 3">
    <name type="scientific">Microlunatus capsulatus</name>
    <dbReference type="NCBI Taxonomy" id="99117"/>
    <lineage>
        <taxon>Bacteria</taxon>
        <taxon>Bacillati</taxon>
        <taxon>Actinomycetota</taxon>
        <taxon>Actinomycetes</taxon>
        <taxon>Propionibacteriales</taxon>
        <taxon>Propionibacteriaceae</taxon>
        <taxon>Microlunatus</taxon>
    </lineage>
</organism>
<dbReference type="Proteomes" id="UP000758168">
    <property type="component" value="Unassembled WGS sequence"/>
</dbReference>
<evidence type="ECO:0000313" key="3">
    <source>
        <dbReference type="Proteomes" id="UP000758168"/>
    </source>
</evidence>
<dbReference type="EMBL" id="JAGIOB010000001">
    <property type="protein sequence ID" value="MBP2416197.1"/>
    <property type="molecule type" value="Genomic_DNA"/>
</dbReference>